<name>A0A183IG34_9BILA</name>
<evidence type="ECO:0000313" key="10">
    <source>
        <dbReference type="EMBL" id="VDO98162.1"/>
    </source>
</evidence>
<dbReference type="AlphaFoldDB" id="A0A183IG34"/>
<dbReference type="PANTHER" id="PTHR13723:SF291">
    <property type="entry name" value="PEPTIDASE M12B DOMAIN-CONTAINING PROTEIN"/>
    <property type="match status" value="1"/>
</dbReference>
<gene>
    <name evidence="10" type="ORF">SBAD_LOCUS2578</name>
</gene>
<proteinExistence type="predicted"/>
<reference evidence="10 11" key="2">
    <citation type="submission" date="2018-11" db="EMBL/GenBank/DDBJ databases">
        <authorList>
            <consortium name="Pathogen Informatics"/>
        </authorList>
    </citation>
    <scope>NUCLEOTIDE SEQUENCE [LARGE SCALE GENOMIC DNA]</scope>
</reference>
<dbReference type="GO" id="GO:0006508">
    <property type="term" value="P:proteolysis"/>
    <property type="evidence" value="ECO:0007669"/>
    <property type="project" value="UniProtKB-KW"/>
</dbReference>
<sequence>MLFSGLDIHRPPNDKSISGIARLYGVCDSLNSCLLAEGTDFSAVYIGAHEIGHGLGMLHDEPECSSDFIMSGSLGAGKTDWSTCSVKNLKNFIAKLDYYGKNCMRITSHKLSENPTQLPGQKYSANKQCSLMHGNGYKKVLATNEDEDSICRMMWCGLRNWGRIITSHPALEGTSCGHNRYCIKGQCTDDNTIVLSRVSAPENSDWSEWSSVACGDCSCPPFESSIGVVSSTRSCSYSTPENDGTDCRGDSIRGIVCKANCGPPETTLERYIEQVCAGHRNKDISNELTGKGVQLTRFESRACKIFCDVKGRSYDSKNFRFLGDLLPDGALCGDGKYCVRGRCVHFFCGDAPFICDNTTLASSIESCYRGTYGVF</sequence>
<feature type="binding site" evidence="8">
    <location>
        <position position="53"/>
    </location>
    <ligand>
        <name>Zn(2+)</name>
        <dbReference type="ChEBI" id="CHEBI:29105"/>
        <note>catalytic</note>
    </ligand>
</feature>
<dbReference type="PROSITE" id="PS50215">
    <property type="entry name" value="ADAM_MEPRO"/>
    <property type="match status" value="1"/>
</dbReference>
<dbReference type="SUPFAM" id="SSF55486">
    <property type="entry name" value="Metalloproteases ('zincins'), catalytic domain"/>
    <property type="match status" value="1"/>
</dbReference>
<dbReference type="InterPro" id="IPR024079">
    <property type="entry name" value="MetalloPept_cat_dom_sf"/>
</dbReference>
<evidence type="ECO:0000256" key="6">
    <source>
        <dbReference type="ARBA" id="ARBA00023157"/>
    </source>
</evidence>
<keyword evidence="5" id="KW-0482">Metalloprotease</keyword>
<evidence type="ECO:0000256" key="7">
    <source>
        <dbReference type="ARBA" id="ARBA00023180"/>
    </source>
</evidence>
<evidence type="ECO:0000256" key="2">
    <source>
        <dbReference type="ARBA" id="ARBA00022723"/>
    </source>
</evidence>
<protein>
    <submittedName>
        <fullName evidence="12">Peptidase M12B domain-containing protein</fullName>
    </submittedName>
</protein>
<feature type="binding site" evidence="8">
    <location>
        <position position="59"/>
    </location>
    <ligand>
        <name>Zn(2+)</name>
        <dbReference type="ChEBI" id="CHEBI:29105"/>
        <note>catalytic</note>
    </ligand>
</feature>
<dbReference type="Gene3D" id="3.40.1620.60">
    <property type="match status" value="1"/>
</dbReference>
<dbReference type="InterPro" id="IPR001590">
    <property type="entry name" value="Peptidase_M12B"/>
</dbReference>
<evidence type="ECO:0000256" key="8">
    <source>
        <dbReference type="PROSITE-ProRule" id="PRU00276"/>
    </source>
</evidence>
<evidence type="ECO:0000256" key="4">
    <source>
        <dbReference type="ARBA" id="ARBA00022833"/>
    </source>
</evidence>
<accession>A0A183IG34</accession>
<organism evidence="12">
    <name type="scientific">Soboliphyme baturini</name>
    <dbReference type="NCBI Taxonomy" id="241478"/>
    <lineage>
        <taxon>Eukaryota</taxon>
        <taxon>Metazoa</taxon>
        <taxon>Ecdysozoa</taxon>
        <taxon>Nematoda</taxon>
        <taxon>Enoplea</taxon>
        <taxon>Dorylaimia</taxon>
        <taxon>Dioctophymatida</taxon>
        <taxon>Dioctophymatoidea</taxon>
        <taxon>Soboliphymatidae</taxon>
        <taxon>Soboliphyme</taxon>
    </lineage>
</organism>
<evidence type="ECO:0000256" key="3">
    <source>
        <dbReference type="ARBA" id="ARBA00022801"/>
    </source>
</evidence>
<evidence type="ECO:0000256" key="1">
    <source>
        <dbReference type="ARBA" id="ARBA00022670"/>
    </source>
</evidence>
<keyword evidence="6" id="KW-1015">Disulfide bond</keyword>
<dbReference type="Gene3D" id="3.40.390.10">
    <property type="entry name" value="Collagenase (Catalytic Domain)"/>
    <property type="match status" value="1"/>
</dbReference>
<evidence type="ECO:0000256" key="5">
    <source>
        <dbReference type="ARBA" id="ARBA00023049"/>
    </source>
</evidence>
<dbReference type="OrthoDB" id="446173at2759"/>
<keyword evidence="4 8" id="KW-0862">Zinc</keyword>
<dbReference type="Pfam" id="PF17771">
    <property type="entry name" value="ADAMTS_CR_2"/>
    <property type="match status" value="1"/>
</dbReference>
<dbReference type="GO" id="GO:0046872">
    <property type="term" value="F:metal ion binding"/>
    <property type="evidence" value="ECO:0007669"/>
    <property type="project" value="UniProtKB-KW"/>
</dbReference>
<feature type="binding site" evidence="8">
    <location>
        <position position="49"/>
    </location>
    <ligand>
        <name>Zn(2+)</name>
        <dbReference type="ChEBI" id="CHEBI:29105"/>
        <note>catalytic</note>
    </ligand>
</feature>
<dbReference type="GO" id="GO:0031012">
    <property type="term" value="C:extracellular matrix"/>
    <property type="evidence" value="ECO:0007669"/>
    <property type="project" value="TreeGrafter"/>
</dbReference>
<comment type="caution">
    <text evidence="8">Lacks conserved residue(s) required for the propagation of feature annotation.</text>
</comment>
<dbReference type="Proteomes" id="UP000270296">
    <property type="component" value="Unassembled WGS sequence"/>
</dbReference>
<dbReference type="InterPro" id="IPR050439">
    <property type="entry name" value="ADAMTS_ADAMTS-like"/>
</dbReference>
<keyword evidence="1" id="KW-0645">Protease</keyword>
<dbReference type="Pfam" id="PF01421">
    <property type="entry name" value="Reprolysin"/>
    <property type="match status" value="1"/>
</dbReference>
<dbReference type="GO" id="GO:0030198">
    <property type="term" value="P:extracellular matrix organization"/>
    <property type="evidence" value="ECO:0007669"/>
    <property type="project" value="TreeGrafter"/>
</dbReference>
<feature type="domain" description="Peptidase M12B" evidence="9">
    <location>
        <begin position="1"/>
        <end position="95"/>
    </location>
</feature>
<dbReference type="Pfam" id="PF25379">
    <property type="entry name" value="Adt-1"/>
    <property type="match status" value="1"/>
</dbReference>
<dbReference type="WBParaSite" id="SBAD_0000270601-mRNA-1">
    <property type="protein sequence ID" value="SBAD_0000270601-mRNA-1"/>
    <property type="gene ID" value="SBAD_0000270601"/>
</dbReference>
<keyword evidence="11" id="KW-1185">Reference proteome</keyword>
<evidence type="ECO:0000313" key="12">
    <source>
        <dbReference type="WBParaSite" id="SBAD_0000270601-mRNA-1"/>
    </source>
</evidence>
<evidence type="ECO:0000259" key="9">
    <source>
        <dbReference type="PROSITE" id="PS50215"/>
    </source>
</evidence>
<feature type="active site" evidence="8">
    <location>
        <position position="50"/>
    </location>
</feature>
<reference evidence="12" key="1">
    <citation type="submission" date="2016-06" db="UniProtKB">
        <authorList>
            <consortium name="WormBaseParasite"/>
        </authorList>
    </citation>
    <scope>IDENTIFICATION</scope>
</reference>
<dbReference type="EMBL" id="UZAM01007298">
    <property type="protein sequence ID" value="VDO98162.1"/>
    <property type="molecule type" value="Genomic_DNA"/>
</dbReference>
<keyword evidence="2 8" id="KW-0479">Metal-binding</keyword>
<dbReference type="PANTHER" id="PTHR13723">
    <property type="entry name" value="ADAMTS A DISINTEGRIN AND METALLOPROTEASE WITH THROMBOSPONDIN MOTIFS PROTEASE"/>
    <property type="match status" value="1"/>
</dbReference>
<keyword evidence="7" id="KW-0325">Glycoprotein</keyword>
<dbReference type="GO" id="GO:0004222">
    <property type="term" value="F:metalloendopeptidase activity"/>
    <property type="evidence" value="ECO:0007669"/>
    <property type="project" value="InterPro"/>
</dbReference>
<evidence type="ECO:0000313" key="11">
    <source>
        <dbReference type="Proteomes" id="UP000270296"/>
    </source>
</evidence>
<keyword evidence="3" id="KW-0378">Hydrolase</keyword>
<dbReference type="InterPro" id="IPR057401">
    <property type="entry name" value="Adt-1/2-like_dom"/>
</dbReference>
<dbReference type="InterPro" id="IPR041645">
    <property type="entry name" value="ADAMTS_CR_2"/>
</dbReference>